<dbReference type="PANTHER" id="PTHR42830">
    <property type="entry name" value="OSMOTICALLY INDUCIBLE FAMILY PROTEIN"/>
    <property type="match status" value="1"/>
</dbReference>
<dbReference type="KEGG" id="dac:Daci_3893"/>
<organism evidence="1 2">
    <name type="scientific">Delftia acidovorans (strain DSM 14801 / SPH-1)</name>
    <dbReference type="NCBI Taxonomy" id="398578"/>
    <lineage>
        <taxon>Bacteria</taxon>
        <taxon>Pseudomonadati</taxon>
        <taxon>Pseudomonadota</taxon>
        <taxon>Betaproteobacteria</taxon>
        <taxon>Burkholderiales</taxon>
        <taxon>Comamonadaceae</taxon>
        <taxon>Delftia</taxon>
    </lineage>
</organism>
<dbReference type="GO" id="GO:0006979">
    <property type="term" value="P:response to oxidative stress"/>
    <property type="evidence" value="ECO:0007669"/>
    <property type="project" value="InterPro"/>
</dbReference>
<accession>A9BLN9</accession>
<proteinExistence type="predicted"/>
<dbReference type="HOGENOM" id="CLU_106355_1_0_4"/>
<dbReference type="NCBIfam" id="TIGR03562">
    <property type="entry name" value="osmo_induc_OsmC"/>
    <property type="match status" value="1"/>
</dbReference>
<dbReference type="InterPro" id="IPR052707">
    <property type="entry name" value="OsmC_Ohr_Peroxiredoxin"/>
</dbReference>
<evidence type="ECO:0000313" key="2">
    <source>
        <dbReference type="Proteomes" id="UP000000784"/>
    </source>
</evidence>
<dbReference type="InterPro" id="IPR019904">
    <property type="entry name" value="Peroxiredoxin_OsmC"/>
</dbReference>
<dbReference type="STRING" id="398578.Daci_3893"/>
<name>A9BLN9_DELAS</name>
<dbReference type="eggNOG" id="COG1764">
    <property type="taxonomic scope" value="Bacteria"/>
</dbReference>
<dbReference type="GO" id="GO:0004601">
    <property type="term" value="F:peroxidase activity"/>
    <property type="evidence" value="ECO:0007669"/>
    <property type="project" value="InterPro"/>
</dbReference>
<evidence type="ECO:0000313" key="1">
    <source>
        <dbReference type="EMBL" id="ABX36524.1"/>
    </source>
</evidence>
<gene>
    <name evidence="1" type="ordered locus">Daci_3893</name>
</gene>
<dbReference type="InterPro" id="IPR015946">
    <property type="entry name" value="KH_dom-like_a/b"/>
</dbReference>
<dbReference type="InterPro" id="IPR036102">
    <property type="entry name" value="OsmC/Ohrsf"/>
</dbReference>
<dbReference type="EMBL" id="CP000884">
    <property type="protein sequence ID" value="ABX36524.1"/>
    <property type="molecule type" value="Genomic_DNA"/>
</dbReference>
<dbReference type="SUPFAM" id="SSF82784">
    <property type="entry name" value="OsmC-like"/>
    <property type="match status" value="1"/>
</dbReference>
<dbReference type="Gene3D" id="3.30.300.20">
    <property type="match status" value="1"/>
</dbReference>
<dbReference type="AlphaFoldDB" id="A9BLN9"/>
<dbReference type="Pfam" id="PF02566">
    <property type="entry name" value="OsmC"/>
    <property type="match status" value="1"/>
</dbReference>
<sequence length="165" mass="17449">MPRGACAVMAACPTNAQEKHMSEKTASVHWEGAGKTGQGRISTETGALKDHPYGFGSRFGDDRKGTNPEEIVGAAHAACFTMAFAFACEKAGIATEMLDTTAKVRLAKDGEGFKIDRIALTLQAKVRGIDDAQFQKIAQEAKSQCPLSKALAGVPEVTLVATLLH</sequence>
<dbReference type="Proteomes" id="UP000000784">
    <property type="component" value="Chromosome"/>
</dbReference>
<reference evidence="2" key="2">
    <citation type="submission" date="2007-11" db="EMBL/GenBank/DDBJ databases">
        <title>Complete sequence of Delftia acidovorans DSM 14801 / SPH-1.</title>
        <authorList>
            <person name="Copeland A."/>
            <person name="Lucas S."/>
            <person name="Lapidus A."/>
            <person name="Barry K."/>
            <person name="Glavina del Rio T."/>
            <person name="Dalin E."/>
            <person name="Tice H."/>
            <person name="Pitluck S."/>
            <person name="Lowry S."/>
            <person name="Clum A."/>
            <person name="Schmutz J."/>
            <person name="Larimer F."/>
            <person name="Land M."/>
            <person name="Hauser L."/>
            <person name="Kyrpides N."/>
            <person name="Kim E."/>
            <person name="Schleheck D."/>
            <person name="Richardson P."/>
        </authorList>
    </citation>
    <scope>NUCLEOTIDE SEQUENCE [LARGE SCALE GENOMIC DNA]</scope>
    <source>
        <strain evidence="2">DSM 14801 / SPH-1</strain>
    </source>
</reference>
<reference evidence="1 2" key="1">
    <citation type="journal article" date="2004" name="Appl. Environ. Microbiol.">
        <title>Mineralization of individual congeners of linear alkylbenzenesulfonate by defined pairs of heterotrophic bacteria.</title>
        <authorList>
            <person name="Schleheck D."/>
            <person name="Knepper T.P."/>
            <person name="Fischer K."/>
            <person name="Cook A.M."/>
        </authorList>
    </citation>
    <scope>NUCLEOTIDE SEQUENCE [LARGE SCALE GENOMIC DNA]</scope>
    <source>
        <strain evidence="2">DSM 14801 / SPH-1</strain>
    </source>
</reference>
<protein>
    <submittedName>
        <fullName evidence="1">OsmC family protein</fullName>
    </submittedName>
</protein>
<dbReference type="InterPro" id="IPR003718">
    <property type="entry name" value="OsmC/Ohr_fam"/>
</dbReference>
<keyword evidence="2" id="KW-1185">Reference proteome</keyword>
<dbReference type="PANTHER" id="PTHR42830:SF1">
    <property type="entry name" value="OSMOTICALLY INDUCIBLE FAMILY PROTEIN"/>
    <property type="match status" value="1"/>
</dbReference>